<protein>
    <submittedName>
        <fullName evidence="2">Uncharacterized protein</fullName>
    </submittedName>
</protein>
<evidence type="ECO:0000256" key="1">
    <source>
        <dbReference type="SAM" id="MobiDB-lite"/>
    </source>
</evidence>
<proteinExistence type="predicted"/>
<comment type="caution">
    <text evidence="2">The sequence shown here is derived from an EMBL/GenBank/DDBJ whole genome shotgun (WGS) entry which is preliminary data.</text>
</comment>
<dbReference type="EMBL" id="JANAWD010000058">
    <property type="protein sequence ID" value="KAJ3488851.1"/>
    <property type="molecule type" value="Genomic_DNA"/>
</dbReference>
<evidence type="ECO:0000313" key="3">
    <source>
        <dbReference type="Proteomes" id="UP001212997"/>
    </source>
</evidence>
<dbReference type="AlphaFoldDB" id="A0AAD5V8E9"/>
<reference evidence="2" key="1">
    <citation type="submission" date="2022-07" db="EMBL/GenBank/DDBJ databases">
        <title>Genome Sequence of Physisporinus lineatus.</title>
        <authorList>
            <person name="Buettner E."/>
        </authorList>
    </citation>
    <scope>NUCLEOTIDE SEQUENCE</scope>
    <source>
        <strain evidence="2">VT162</strain>
    </source>
</reference>
<accession>A0AAD5V8E9</accession>
<evidence type="ECO:0000313" key="2">
    <source>
        <dbReference type="EMBL" id="KAJ3488851.1"/>
    </source>
</evidence>
<feature type="region of interest" description="Disordered" evidence="1">
    <location>
        <begin position="1"/>
        <end position="39"/>
    </location>
</feature>
<organism evidence="2 3">
    <name type="scientific">Meripilus lineatus</name>
    <dbReference type="NCBI Taxonomy" id="2056292"/>
    <lineage>
        <taxon>Eukaryota</taxon>
        <taxon>Fungi</taxon>
        <taxon>Dikarya</taxon>
        <taxon>Basidiomycota</taxon>
        <taxon>Agaricomycotina</taxon>
        <taxon>Agaricomycetes</taxon>
        <taxon>Polyporales</taxon>
        <taxon>Meripilaceae</taxon>
        <taxon>Meripilus</taxon>
    </lineage>
</organism>
<name>A0AAD5V8E9_9APHY</name>
<gene>
    <name evidence="2" type="ORF">NLI96_g2563</name>
</gene>
<sequence length="123" mass="13718">MESDNSPSLAHPDPPIPNNPDHQQVSGDGGYLPPPSIMSSNGITLKDCIESISEHDATQWMREDIRQNGYEVIGDMPLNTYLEVAKINVLVVQLKERLLQVLTTYVPKKRGLREGEEEEGFST</sequence>
<dbReference type="Proteomes" id="UP001212997">
    <property type="component" value="Unassembled WGS sequence"/>
</dbReference>
<keyword evidence="3" id="KW-1185">Reference proteome</keyword>